<dbReference type="Pfam" id="PF13833">
    <property type="entry name" value="EF-hand_8"/>
    <property type="match status" value="1"/>
</dbReference>
<comment type="caution">
    <text evidence="5">The sequence shown here is derived from an EMBL/GenBank/DDBJ whole genome shotgun (WGS) entry which is preliminary data.</text>
</comment>
<dbReference type="SUPFAM" id="SSF47473">
    <property type="entry name" value="EF-hand"/>
    <property type="match status" value="1"/>
</dbReference>
<dbReference type="PRINTS" id="PR00450">
    <property type="entry name" value="RECOVERIN"/>
</dbReference>
<evidence type="ECO:0000313" key="5">
    <source>
        <dbReference type="EMBL" id="CAK9166489.1"/>
    </source>
</evidence>
<dbReference type="InterPro" id="IPR039647">
    <property type="entry name" value="EF_hand_pair_protein_CML-like"/>
</dbReference>
<dbReference type="PROSITE" id="PS50222">
    <property type="entry name" value="EF_HAND_2"/>
    <property type="match status" value="4"/>
</dbReference>
<dbReference type="Pfam" id="PF13499">
    <property type="entry name" value="EF-hand_7"/>
    <property type="match status" value="1"/>
</dbReference>
<organism evidence="5 6">
    <name type="scientific">Ilex paraguariensis</name>
    <name type="common">yerba mate</name>
    <dbReference type="NCBI Taxonomy" id="185542"/>
    <lineage>
        <taxon>Eukaryota</taxon>
        <taxon>Viridiplantae</taxon>
        <taxon>Streptophyta</taxon>
        <taxon>Embryophyta</taxon>
        <taxon>Tracheophyta</taxon>
        <taxon>Spermatophyta</taxon>
        <taxon>Magnoliopsida</taxon>
        <taxon>eudicotyledons</taxon>
        <taxon>Gunneridae</taxon>
        <taxon>Pentapetalae</taxon>
        <taxon>asterids</taxon>
        <taxon>campanulids</taxon>
        <taxon>Aquifoliales</taxon>
        <taxon>Aquifoliaceae</taxon>
        <taxon>Ilex</taxon>
    </lineage>
</organism>
<evidence type="ECO:0000259" key="4">
    <source>
        <dbReference type="PROSITE" id="PS50222"/>
    </source>
</evidence>
<dbReference type="EMBL" id="CAUOFW020004613">
    <property type="protein sequence ID" value="CAK9166489.1"/>
    <property type="molecule type" value="Genomic_DNA"/>
</dbReference>
<dbReference type="Gene3D" id="1.10.238.10">
    <property type="entry name" value="EF-hand"/>
    <property type="match status" value="2"/>
</dbReference>
<feature type="domain" description="EF-hand" evidence="4">
    <location>
        <begin position="149"/>
        <end position="184"/>
    </location>
</feature>
<feature type="domain" description="EF-hand" evidence="4">
    <location>
        <begin position="78"/>
        <end position="112"/>
    </location>
</feature>
<reference evidence="5 6" key="1">
    <citation type="submission" date="2024-02" db="EMBL/GenBank/DDBJ databases">
        <authorList>
            <person name="Vignale AGUSTIN F."/>
            <person name="Sosa J E."/>
            <person name="Modenutti C."/>
        </authorList>
    </citation>
    <scope>NUCLEOTIDE SEQUENCE [LARGE SCALE GENOMIC DNA]</scope>
</reference>
<keyword evidence="6" id="KW-1185">Reference proteome</keyword>
<dbReference type="InterPro" id="IPR002048">
    <property type="entry name" value="EF_hand_dom"/>
</dbReference>
<evidence type="ECO:0000256" key="1">
    <source>
        <dbReference type="ARBA" id="ARBA00022723"/>
    </source>
</evidence>
<protein>
    <recommendedName>
        <fullName evidence="4">EF-hand domain-containing protein</fullName>
    </recommendedName>
</protein>
<dbReference type="AlphaFoldDB" id="A0ABC8TAP4"/>
<dbReference type="Pfam" id="PF00036">
    <property type="entry name" value="EF-hand_1"/>
    <property type="match status" value="1"/>
</dbReference>
<feature type="domain" description="EF-hand" evidence="4">
    <location>
        <begin position="113"/>
        <end position="148"/>
    </location>
</feature>
<dbReference type="PANTHER" id="PTHR10891">
    <property type="entry name" value="EF-HAND CALCIUM-BINDING DOMAIN CONTAINING PROTEIN"/>
    <property type="match status" value="1"/>
</dbReference>
<gene>
    <name evidence="5" type="ORF">ILEXP_LOCUS35708</name>
</gene>
<evidence type="ECO:0000256" key="2">
    <source>
        <dbReference type="ARBA" id="ARBA00022737"/>
    </source>
</evidence>
<name>A0ABC8TAP4_9AQUA</name>
<evidence type="ECO:0000256" key="3">
    <source>
        <dbReference type="ARBA" id="ARBA00022837"/>
    </source>
</evidence>
<sequence>MSRVSFLNFQYSMSRKSSTKPSQFTMAKERTMSDTLPTVFQPNVEEMKRVFNKFDTNRDGKISQEEYVSVVKALRRRNPKTETAKAFQAIDSNGDGFIDFEEFMKVHNMNGGVKTSEIQSAFRAFDLDGNGKISAEELCEVMKRLGENCSLEACRKMVRGVDTDGDGYIDMDEFMNMMTHTTKP</sequence>
<accession>A0ABC8TAP4</accession>
<dbReference type="InterPro" id="IPR011992">
    <property type="entry name" value="EF-hand-dom_pair"/>
</dbReference>
<evidence type="ECO:0000313" key="6">
    <source>
        <dbReference type="Proteomes" id="UP001642360"/>
    </source>
</evidence>
<dbReference type="InterPro" id="IPR018247">
    <property type="entry name" value="EF_Hand_1_Ca_BS"/>
</dbReference>
<keyword evidence="3" id="KW-0106">Calcium</keyword>
<keyword evidence="2" id="KW-0677">Repeat</keyword>
<dbReference type="SMART" id="SM00054">
    <property type="entry name" value="EFh"/>
    <property type="match status" value="4"/>
</dbReference>
<feature type="domain" description="EF-hand" evidence="4">
    <location>
        <begin position="42"/>
        <end position="77"/>
    </location>
</feature>
<dbReference type="PROSITE" id="PS00018">
    <property type="entry name" value="EF_HAND_1"/>
    <property type="match status" value="3"/>
</dbReference>
<proteinExistence type="predicted"/>
<dbReference type="FunFam" id="1.10.238.10:FF:000001">
    <property type="entry name" value="Calmodulin 1"/>
    <property type="match status" value="1"/>
</dbReference>
<dbReference type="GO" id="GO:0046872">
    <property type="term" value="F:metal ion binding"/>
    <property type="evidence" value="ECO:0007669"/>
    <property type="project" value="UniProtKB-KW"/>
</dbReference>
<dbReference type="CDD" id="cd00051">
    <property type="entry name" value="EFh"/>
    <property type="match status" value="2"/>
</dbReference>
<dbReference type="Proteomes" id="UP001642360">
    <property type="component" value="Unassembled WGS sequence"/>
</dbReference>
<keyword evidence="1" id="KW-0479">Metal-binding</keyword>